<evidence type="ECO:0000259" key="2">
    <source>
        <dbReference type="PROSITE" id="PS51746"/>
    </source>
</evidence>
<evidence type="ECO:0000313" key="3">
    <source>
        <dbReference type="Proteomes" id="UP000504608"/>
    </source>
</evidence>
<dbReference type="GeneID" id="111466167"/>
<dbReference type="AlphaFoldDB" id="A0A6J1HRU7"/>
<feature type="domain" description="PPM-type phosphatase" evidence="2">
    <location>
        <begin position="54"/>
        <end position="317"/>
    </location>
</feature>
<dbReference type="SUPFAM" id="SSF81606">
    <property type="entry name" value="PP2C-like"/>
    <property type="match status" value="1"/>
</dbReference>
<keyword evidence="3" id="KW-1185">Reference proteome</keyword>
<dbReference type="Gene3D" id="3.60.40.10">
    <property type="entry name" value="PPM-type phosphatase domain"/>
    <property type="match status" value="1"/>
</dbReference>
<feature type="compositionally biased region" description="Basic and acidic residues" evidence="1">
    <location>
        <begin position="19"/>
        <end position="38"/>
    </location>
</feature>
<dbReference type="OrthoDB" id="10264738at2759"/>
<evidence type="ECO:0000256" key="1">
    <source>
        <dbReference type="SAM" id="MobiDB-lite"/>
    </source>
</evidence>
<dbReference type="Proteomes" id="UP000504608">
    <property type="component" value="Unplaced"/>
</dbReference>
<dbReference type="SMART" id="SM00332">
    <property type="entry name" value="PP2Cc"/>
    <property type="match status" value="1"/>
</dbReference>
<protein>
    <submittedName>
        <fullName evidence="4">Probable protein phosphatase 2C 73</fullName>
    </submittedName>
</protein>
<proteinExistence type="predicted"/>
<dbReference type="CDD" id="cd00143">
    <property type="entry name" value="PP2Cc"/>
    <property type="match status" value="1"/>
</dbReference>
<feature type="region of interest" description="Disordered" evidence="1">
    <location>
        <begin position="1"/>
        <end position="38"/>
    </location>
</feature>
<organism evidence="3 4">
    <name type="scientific">Cucurbita maxima</name>
    <name type="common">Pumpkin</name>
    <name type="synonym">Winter squash</name>
    <dbReference type="NCBI Taxonomy" id="3661"/>
    <lineage>
        <taxon>Eukaryota</taxon>
        <taxon>Viridiplantae</taxon>
        <taxon>Streptophyta</taxon>
        <taxon>Embryophyta</taxon>
        <taxon>Tracheophyta</taxon>
        <taxon>Spermatophyta</taxon>
        <taxon>Magnoliopsida</taxon>
        <taxon>eudicotyledons</taxon>
        <taxon>Gunneridae</taxon>
        <taxon>Pentapetalae</taxon>
        <taxon>rosids</taxon>
        <taxon>fabids</taxon>
        <taxon>Cucurbitales</taxon>
        <taxon>Cucurbitaceae</taxon>
        <taxon>Cucurbiteae</taxon>
        <taxon>Cucurbita</taxon>
    </lineage>
</organism>
<dbReference type="GO" id="GO:0004722">
    <property type="term" value="F:protein serine/threonine phosphatase activity"/>
    <property type="evidence" value="ECO:0007669"/>
    <property type="project" value="InterPro"/>
</dbReference>
<dbReference type="PROSITE" id="PS51746">
    <property type="entry name" value="PPM_2"/>
    <property type="match status" value="1"/>
</dbReference>
<dbReference type="KEGG" id="cmax:111466167"/>
<dbReference type="RefSeq" id="XP_022966515.1">
    <property type="nucleotide sequence ID" value="XM_023110747.1"/>
</dbReference>
<evidence type="ECO:0000313" key="4">
    <source>
        <dbReference type="RefSeq" id="XP_022966515.1"/>
    </source>
</evidence>
<reference evidence="4" key="1">
    <citation type="submission" date="2025-08" db="UniProtKB">
        <authorList>
            <consortium name="RefSeq"/>
        </authorList>
    </citation>
    <scope>IDENTIFICATION</scope>
    <source>
        <tissue evidence="4">Young leaves</tissue>
    </source>
</reference>
<name>A0A6J1HRU7_CUCMA</name>
<feature type="compositionally biased region" description="Polar residues" evidence="1">
    <location>
        <begin position="121"/>
        <end position="143"/>
    </location>
</feature>
<feature type="region of interest" description="Disordered" evidence="1">
    <location>
        <begin position="117"/>
        <end position="143"/>
    </location>
</feature>
<dbReference type="Pfam" id="PF00481">
    <property type="entry name" value="PP2C"/>
    <property type="match status" value="1"/>
</dbReference>
<dbReference type="InterPro" id="IPR015655">
    <property type="entry name" value="PP2C"/>
</dbReference>
<dbReference type="PANTHER" id="PTHR47992">
    <property type="entry name" value="PROTEIN PHOSPHATASE"/>
    <property type="match status" value="1"/>
</dbReference>
<gene>
    <name evidence="4" type="primary">LOC111466167</name>
</gene>
<dbReference type="InterPro" id="IPR001932">
    <property type="entry name" value="PPM-type_phosphatase-like_dom"/>
</dbReference>
<accession>A0A6J1HRU7</accession>
<dbReference type="InterPro" id="IPR036457">
    <property type="entry name" value="PPM-type-like_dom_sf"/>
</dbReference>
<sequence>MGACCTKDSINGVGGGENMTHDKDERDSNRGDDGAEIRRGDDGAIVRLHGSSAFISMYSQRGRKGINQDAMTVWEDFSGEKGLVFSGVFDGHGPFGHRVARHARDMLPSNLSKAIKKQQRPSHVQNGVSKASVQPNNNEGNQRNPLVSRWEAAFEEAYSDFDRDLGFDSSIDCFCSGTTAMSIIKQGEHLVVANVGDSRAVLCTRGDNHQHIPIQLTADQKPNVPSGYCLCNKNSILSNLRQIFEIRQMMANNSFRRSQRNEQYSKFLCCYPSYLNLLLGIMDLYNGIILSTLSSHDFAFGFTKKLHTKIYSLLINL</sequence>